<sequence length="141" mass="15909">MEHRSDCPISYTLDVFGDKWSFLILRDMITHGKSSFLEWKASDEKIAPSVLTAKLALLVREGFLVKKASPQNASKFLYYLTEKGIETIPIILDMFAFGGKYMNPEGNSSFIQQLRTNRESTITGIQEAMRAKRKAALGEVN</sequence>
<evidence type="ECO:0000256" key="3">
    <source>
        <dbReference type="ARBA" id="ARBA00023163"/>
    </source>
</evidence>
<keyword evidence="2" id="KW-0238">DNA-binding</keyword>
<proteinExistence type="predicted"/>
<protein>
    <submittedName>
        <fullName evidence="5">Helix-turn-helix domain-containing protein</fullName>
    </submittedName>
</protein>
<keyword evidence="6" id="KW-1185">Reference proteome</keyword>
<accession>A0ABY7TB69</accession>
<dbReference type="RefSeq" id="WP_273632061.1">
    <property type="nucleotide sequence ID" value="NZ_CP117167.1"/>
</dbReference>
<evidence type="ECO:0000313" key="6">
    <source>
        <dbReference type="Proteomes" id="UP001216139"/>
    </source>
</evidence>
<evidence type="ECO:0000313" key="5">
    <source>
        <dbReference type="EMBL" id="WCT13754.1"/>
    </source>
</evidence>
<dbReference type="InterPro" id="IPR002577">
    <property type="entry name" value="HTH_HxlR"/>
</dbReference>
<evidence type="ECO:0000256" key="1">
    <source>
        <dbReference type="ARBA" id="ARBA00023015"/>
    </source>
</evidence>
<dbReference type="InterPro" id="IPR036388">
    <property type="entry name" value="WH-like_DNA-bd_sf"/>
</dbReference>
<dbReference type="Proteomes" id="UP001216139">
    <property type="component" value="Chromosome"/>
</dbReference>
<keyword evidence="1" id="KW-0805">Transcription regulation</keyword>
<gene>
    <name evidence="5" type="ORF">PQO05_07380</name>
</gene>
<dbReference type="EMBL" id="CP117167">
    <property type="protein sequence ID" value="WCT13754.1"/>
    <property type="molecule type" value="Genomic_DNA"/>
</dbReference>
<dbReference type="SUPFAM" id="SSF46785">
    <property type="entry name" value="Winged helix' DNA-binding domain"/>
    <property type="match status" value="1"/>
</dbReference>
<dbReference type="PANTHER" id="PTHR33204:SF18">
    <property type="entry name" value="TRANSCRIPTIONAL REGULATORY PROTEIN"/>
    <property type="match status" value="1"/>
</dbReference>
<evidence type="ECO:0000259" key="4">
    <source>
        <dbReference type="PROSITE" id="PS51118"/>
    </source>
</evidence>
<dbReference type="PROSITE" id="PS51118">
    <property type="entry name" value="HTH_HXLR"/>
    <property type="match status" value="1"/>
</dbReference>
<dbReference type="Pfam" id="PF01638">
    <property type="entry name" value="HxlR"/>
    <property type="match status" value="1"/>
</dbReference>
<name>A0ABY7TB69_9SPHI</name>
<feature type="domain" description="HTH hxlR-type" evidence="4">
    <location>
        <begin position="7"/>
        <end position="106"/>
    </location>
</feature>
<dbReference type="InterPro" id="IPR036390">
    <property type="entry name" value="WH_DNA-bd_sf"/>
</dbReference>
<keyword evidence="3" id="KW-0804">Transcription</keyword>
<dbReference type="Gene3D" id="1.10.10.10">
    <property type="entry name" value="Winged helix-like DNA-binding domain superfamily/Winged helix DNA-binding domain"/>
    <property type="match status" value="1"/>
</dbReference>
<evidence type="ECO:0000256" key="2">
    <source>
        <dbReference type="ARBA" id="ARBA00023125"/>
    </source>
</evidence>
<dbReference type="PANTHER" id="PTHR33204">
    <property type="entry name" value="TRANSCRIPTIONAL REGULATOR, MARR FAMILY"/>
    <property type="match status" value="1"/>
</dbReference>
<reference evidence="5 6" key="1">
    <citation type="submission" date="2023-02" db="EMBL/GenBank/DDBJ databases">
        <title>Genome sequence of Mucilaginibacter jinjuensis strain KACC 16571.</title>
        <authorList>
            <person name="Kim S."/>
            <person name="Heo J."/>
            <person name="Kwon S.-W."/>
        </authorList>
    </citation>
    <scope>NUCLEOTIDE SEQUENCE [LARGE SCALE GENOMIC DNA]</scope>
    <source>
        <strain evidence="5 6">KACC 16571</strain>
    </source>
</reference>
<organism evidence="5 6">
    <name type="scientific">Mucilaginibacter jinjuensis</name>
    <dbReference type="NCBI Taxonomy" id="1176721"/>
    <lineage>
        <taxon>Bacteria</taxon>
        <taxon>Pseudomonadati</taxon>
        <taxon>Bacteroidota</taxon>
        <taxon>Sphingobacteriia</taxon>
        <taxon>Sphingobacteriales</taxon>
        <taxon>Sphingobacteriaceae</taxon>
        <taxon>Mucilaginibacter</taxon>
    </lineage>
</organism>